<organism evidence="2 3">
    <name type="scientific">Streptomyces axinellae</name>
    <dbReference type="NCBI Taxonomy" id="552788"/>
    <lineage>
        <taxon>Bacteria</taxon>
        <taxon>Bacillati</taxon>
        <taxon>Actinomycetota</taxon>
        <taxon>Actinomycetes</taxon>
        <taxon>Kitasatosporales</taxon>
        <taxon>Streptomycetaceae</taxon>
        <taxon>Streptomyces</taxon>
    </lineage>
</organism>
<dbReference type="EMBL" id="BAAARJ010000034">
    <property type="protein sequence ID" value="GAA2639074.1"/>
    <property type="molecule type" value="Genomic_DNA"/>
</dbReference>
<comment type="caution">
    <text evidence="2">The sequence shown here is derived from an EMBL/GenBank/DDBJ whole genome shotgun (WGS) entry which is preliminary data.</text>
</comment>
<accession>A0ABN3QZ06</accession>
<protein>
    <submittedName>
        <fullName evidence="2">Uncharacterized protein</fullName>
    </submittedName>
</protein>
<keyword evidence="3" id="KW-1185">Reference proteome</keyword>
<gene>
    <name evidence="2" type="ORF">GCM10009863_65010</name>
</gene>
<evidence type="ECO:0000313" key="3">
    <source>
        <dbReference type="Proteomes" id="UP001501447"/>
    </source>
</evidence>
<sequence>MNASLMAGVLLAAVGENWGWWAGKAMLVPADPGRAGRDQYGPADQARSDPIPSGRALGSGWFGSD</sequence>
<dbReference type="Proteomes" id="UP001501447">
    <property type="component" value="Unassembled WGS sequence"/>
</dbReference>
<evidence type="ECO:0000256" key="1">
    <source>
        <dbReference type="SAM" id="MobiDB-lite"/>
    </source>
</evidence>
<evidence type="ECO:0000313" key="2">
    <source>
        <dbReference type="EMBL" id="GAA2639074.1"/>
    </source>
</evidence>
<proteinExistence type="predicted"/>
<reference evidence="2 3" key="1">
    <citation type="journal article" date="2019" name="Int. J. Syst. Evol. Microbiol.">
        <title>The Global Catalogue of Microorganisms (GCM) 10K type strain sequencing project: providing services to taxonomists for standard genome sequencing and annotation.</title>
        <authorList>
            <consortium name="The Broad Institute Genomics Platform"/>
            <consortium name="The Broad Institute Genome Sequencing Center for Infectious Disease"/>
            <person name="Wu L."/>
            <person name="Ma J."/>
        </authorList>
    </citation>
    <scope>NUCLEOTIDE SEQUENCE [LARGE SCALE GENOMIC DNA]</scope>
    <source>
        <strain evidence="2 3">JCM 16373</strain>
    </source>
</reference>
<name>A0ABN3QZ06_9ACTN</name>
<feature type="region of interest" description="Disordered" evidence="1">
    <location>
        <begin position="32"/>
        <end position="65"/>
    </location>
</feature>